<dbReference type="Proteomes" id="UP000661025">
    <property type="component" value="Unassembled WGS sequence"/>
</dbReference>
<name>A0A927LE19_9ACTN</name>
<reference evidence="2" key="1">
    <citation type="submission" date="2020-09" db="EMBL/GenBank/DDBJ databases">
        <title>Streptomyces canutascabiei sp. nov., which causes potato common scab and is distributed across the world.</title>
        <authorList>
            <person name="Nguyen H.P."/>
            <person name="Weisberg A.J."/>
            <person name="Chang J.H."/>
            <person name="Clarke C.R."/>
        </authorList>
    </citation>
    <scope>NUCLEOTIDE SEQUENCE</scope>
    <source>
        <strain evidence="2">ID-01-6.2a</strain>
    </source>
</reference>
<feature type="chain" id="PRO_5039103274" description="Lipoprotein" evidence="1">
    <location>
        <begin position="24"/>
        <end position="221"/>
    </location>
</feature>
<dbReference type="AlphaFoldDB" id="A0A927LE19"/>
<evidence type="ECO:0000313" key="2">
    <source>
        <dbReference type="EMBL" id="MBD9730039.1"/>
    </source>
</evidence>
<comment type="caution">
    <text evidence="2">The sequence shown here is derived from an EMBL/GenBank/DDBJ whole genome shotgun (WGS) entry which is preliminary data.</text>
</comment>
<dbReference type="EMBL" id="JACYXT010000036">
    <property type="protein sequence ID" value="MBD9730039.1"/>
    <property type="molecule type" value="Genomic_DNA"/>
</dbReference>
<evidence type="ECO:0000256" key="1">
    <source>
        <dbReference type="SAM" id="SignalP"/>
    </source>
</evidence>
<keyword evidence="1" id="KW-0732">Signal</keyword>
<dbReference type="PROSITE" id="PS51257">
    <property type="entry name" value="PROKAR_LIPOPROTEIN"/>
    <property type="match status" value="1"/>
</dbReference>
<gene>
    <name evidence="2" type="ORF">IHE70_44130</name>
</gene>
<feature type="signal peptide" evidence="1">
    <location>
        <begin position="1"/>
        <end position="23"/>
    </location>
</feature>
<protein>
    <recommendedName>
        <fullName evidence="4">Lipoprotein</fullName>
    </recommendedName>
</protein>
<accession>A0A927LE19</accession>
<evidence type="ECO:0008006" key="4">
    <source>
        <dbReference type="Google" id="ProtNLM"/>
    </source>
</evidence>
<proteinExistence type="predicted"/>
<sequence>MTRTSAVSLAIAALVLTATSCTTEESPSTRAADGCEEALGVSGVKWVERHTDMADGDDLDRGGVDLEEARAQHYKQMEDGGSDEYQYHWSSEICKMITFDAGESKELRLEFGPSSLPFDFEKKGTQKGTTTPVNSDVKLHQVDDYKGVVHYDVYVKCKIPGTSPRQETETPLAGVMTDTLTSGTSDRDHMKYLLRSARAMADVLDCENKPTIPAVPPAAVQ</sequence>
<organism evidence="2 3">
    <name type="scientific">Streptomyces caniscabiei</name>
    <dbReference type="NCBI Taxonomy" id="2746961"/>
    <lineage>
        <taxon>Bacteria</taxon>
        <taxon>Bacillati</taxon>
        <taxon>Actinomycetota</taxon>
        <taxon>Actinomycetes</taxon>
        <taxon>Kitasatosporales</taxon>
        <taxon>Streptomycetaceae</taxon>
        <taxon>Streptomyces</taxon>
    </lineage>
</organism>
<evidence type="ECO:0000313" key="3">
    <source>
        <dbReference type="Proteomes" id="UP000661025"/>
    </source>
</evidence>